<proteinExistence type="predicted"/>
<gene>
    <name evidence="1" type="ORF">GCM10009560_27600</name>
</gene>
<comment type="caution">
    <text evidence="1">The sequence shown here is derived from an EMBL/GenBank/DDBJ whole genome shotgun (WGS) entry which is preliminary data.</text>
</comment>
<keyword evidence="2" id="KW-1185">Reference proteome</keyword>
<dbReference type="EMBL" id="BAAAHQ010000011">
    <property type="protein sequence ID" value="GAA0925884.1"/>
    <property type="molecule type" value="Genomic_DNA"/>
</dbReference>
<evidence type="ECO:0000313" key="2">
    <source>
        <dbReference type="Proteomes" id="UP001501578"/>
    </source>
</evidence>
<organism evidence="1 2">
    <name type="scientific">Nonomuraea longicatena</name>
    <dbReference type="NCBI Taxonomy" id="83682"/>
    <lineage>
        <taxon>Bacteria</taxon>
        <taxon>Bacillati</taxon>
        <taxon>Actinomycetota</taxon>
        <taxon>Actinomycetes</taxon>
        <taxon>Streptosporangiales</taxon>
        <taxon>Streptosporangiaceae</taxon>
        <taxon>Nonomuraea</taxon>
    </lineage>
</organism>
<evidence type="ECO:0000313" key="1">
    <source>
        <dbReference type="EMBL" id="GAA0925884.1"/>
    </source>
</evidence>
<accession>A0ABP3ZRG6</accession>
<dbReference type="Proteomes" id="UP001501578">
    <property type="component" value="Unassembled WGS sequence"/>
</dbReference>
<dbReference type="RefSeq" id="WP_343950220.1">
    <property type="nucleotide sequence ID" value="NZ_BAAAHQ010000011.1"/>
</dbReference>
<protein>
    <submittedName>
        <fullName evidence="1">Uncharacterized protein</fullName>
    </submittedName>
</protein>
<reference evidence="2" key="1">
    <citation type="journal article" date="2019" name="Int. J. Syst. Evol. Microbiol.">
        <title>The Global Catalogue of Microorganisms (GCM) 10K type strain sequencing project: providing services to taxonomists for standard genome sequencing and annotation.</title>
        <authorList>
            <consortium name="The Broad Institute Genomics Platform"/>
            <consortium name="The Broad Institute Genome Sequencing Center for Infectious Disease"/>
            <person name="Wu L."/>
            <person name="Ma J."/>
        </authorList>
    </citation>
    <scope>NUCLEOTIDE SEQUENCE [LARGE SCALE GENOMIC DNA]</scope>
    <source>
        <strain evidence="2">JCM 11136</strain>
    </source>
</reference>
<name>A0ABP3ZRG6_9ACTN</name>
<sequence>MRLARFVTYLSDLISSTPNPAVSGVTGYAGTNDTPVGLQVSFSTGASIVLGSVRTAASGGDSADSTERIIEGEPPQQTDVPAFDLDRQKISVKQFETWIAALITNSKNTEVESVRPIQGGTHRYGLDVAFHSGAHIYVYFTYTLAPGKQPGSHPPYQGVEAI</sequence>